<name>A0A2S5B3H0_9BASI</name>
<protein>
    <recommendedName>
        <fullName evidence="4">MGS-like domain-containing protein</fullName>
    </recommendedName>
</protein>
<dbReference type="PANTHER" id="PTHR11405:SF53">
    <property type="entry name" value="CARBAMOYL-PHOSPHATE SYNTHASE [AMMONIA], MITOCHONDRIAL"/>
    <property type="match status" value="1"/>
</dbReference>
<dbReference type="PANTHER" id="PTHR11405">
    <property type="entry name" value="CARBAMOYLTRANSFERASE FAMILY MEMBER"/>
    <property type="match status" value="1"/>
</dbReference>
<dbReference type="STRING" id="741276.A0A2S5B3H0"/>
<dbReference type="PROSITE" id="PS51855">
    <property type="entry name" value="MGS"/>
    <property type="match status" value="1"/>
</dbReference>
<keyword evidence="3" id="KW-0067">ATP-binding</keyword>
<evidence type="ECO:0000313" key="5">
    <source>
        <dbReference type="EMBL" id="POY71334.1"/>
    </source>
</evidence>
<evidence type="ECO:0000313" key="6">
    <source>
        <dbReference type="Proteomes" id="UP000237144"/>
    </source>
</evidence>
<evidence type="ECO:0000259" key="4">
    <source>
        <dbReference type="PROSITE" id="PS51855"/>
    </source>
</evidence>
<sequence>MASTGEVAAFGADIVEAYWNSLASVNGFRTPVAGSGVLIGGDVTFPQMATVAKGLSDLGFKLLCSSPVVEDFLNSLPYVSKVEKIFFPLKDKRKLREVFDEYDIQSVINLARGRAKDTVDEDYVARRNAVDFGVPLINNPLLADLYVQALARKMKLGEVGAVSNYVEGRIPASVKSWSEFIGSHA</sequence>
<evidence type="ECO:0000256" key="2">
    <source>
        <dbReference type="ARBA" id="ARBA00022741"/>
    </source>
</evidence>
<dbReference type="Gene3D" id="3.40.50.1380">
    <property type="entry name" value="Methylglyoxal synthase-like domain"/>
    <property type="match status" value="1"/>
</dbReference>
<dbReference type="InterPro" id="IPR036914">
    <property type="entry name" value="MGS-like_dom_sf"/>
</dbReference>
<dbReference type="GO" id="GO:0005737">
    <property type="term" value="C:cytoplasm"/>
    <property type="evidence" value="ECO:0007669"/>
    <property type="project" value="TreeGrafter"/>
</dbReference>
<reference evidence="5 6" key="1">
    <citation type="journal article" date="2018" name="Front. Microbiol.">
        <title>Prospects for Fungal Bioremediation of Acidic Radioactive Waste Sites: Characterization and Genome Sequence of Rhodotorula taiwanensis MD1149.</title>
        <authorList>
            <person name="Tkavc R."/>
            <person name="Matrosova V.Y."/>
            <person name="Grichenko O.E."/>
            <person name="Gostincar C."/>
            <person name="Volpe R.P."/>
            <person name="Klimenkova P."/>
            <person name="Gaidamakova E.K."/>
            <person name="Zhou C.E."/>
            <person name="Stewart B.J."/>
            <person name="Lyman M.G."/>
            <person name="Malfatti S.A."/>
            <person name="Rubinfeld B."/>
            <person name="Courtot M."/>
            <person name="Singh J."/>
            <person name="Dalgard C.L."/>
            <person name="Hamilton T."/>
            <person name="Frey K.G."/>
            <person name="Gunde-Cimerman N."/>
            <person name="Dugan L."/>
            <person name="Daly M.J."/>
        </authorList>
    </citation>
    <scope>NUCLEOTIDE SEQUENCE [LARGE SCALE GENOMIC DNA]</scope>
    <source>
        <strain evidence="5 6">MD1149</strain>
    </source>
</reference>
<comment type="caution">
    <text evidence="5">The sequence shown here is derived from an EMBL/GenBank/DDBJ whole genome shotgun (WGS) entry which is preliminary data.</text>
</comment>
<keyword evidence="1" id="KW-0436">Ligase</keyword>
<keyword evidence="2" id="KW-0547">Nucleotide-binding</keyword>
<accession>A0A2S5B3H0</accession>
<organism evidence="5 6">
    <name type="scientific">Rhodotorula taiwanensis</name>
    <dbReference type="NCBI Taxonomy" id="741276"/>
    <lineage>
        <taxon>Eukaryota</taxon>
        <taxon>Fungi</taxon>
        <taxon>Dikarya</taxon>
        <taxon>Basidiomycota</taxon>
        <taxon>Pucciniomycotina</taxon>
        <taxon>Microbotryomycetes</taxon>
        <taxon>Sporidiobolales</taxon>
        <taxon>Sporidiobolaceae</taxon>
        <taxon>Rhodotorula</taxon>
    </lineage>
</organism>
<dbReference type="SUPFAM" id="SSF52335">
    <property type="entry name" value="Methylglyoxal synthase-like"/>
    <property type="match status" value="1"/>
</dbReference>
<dbReference type="OrthoDB" id="1924069at2759"/>
<feature type="domain" description="MGS-like" evidence="4">
    <location>
        <begin position="28"/>
        <end position="185"/>
    </location>
</feature>
<dbReference type="GO" id="GO:0004088">
    <property type="term" value="F:carbamoyl-phosphate synthase (glutamine-hydrolyzing) activity"/>
    <property type="evidence" value="ECO:0007669"/>
    <property type="project" value="TreeGrafter"/>
</dbReference>
<dbReference type="GO" id="GO:0005524">
    <property type="term" value="F:ATP binding"/>
    <property type="evidence" value="ECO:0007669"/>
    <property type="project" value="UniProtKB-KW"/>
</dbReference>
<dbReference type="Proteomes" id="UP000237144">
    <property type="component" value="Unassembled WGS sequence"/>
</dbReference>
<proteinExistence type="predicted"/>
<dbReference type="EMBL" id="PJQD01000085">
    <property type="protein sequence ID" value="POY71334.1"/>
    <property type="molecule type" value="Genomic_DNA"/>
</dbReference>
<evidence type="ECO:0000256" key="3">
    <source>
        <dbReference type="ARBA" id="ARBA00022840"/>
    </source>
</evidence>
<gene>
    <name evidence="5" type="ORF">BMF94_5646</name>
</gene>
<evidence type="ECO:0000256" key="1">
    <source>
        <dbReference type="ARBA" id="ARBA00022598"/>
    </source>
</evidence>
<dbReference type="FunFam" id="3.40.50.1380:FF:000015">
    <property type="entry name" value="Carbamoyl-phosphate synthase arginine-specific large chain"/>
    <property type="match status" value="1"/>
</dbReference>
<dbReference type="InterPro" id="IPR011607">
    <property type="entry name" value="MGS-like_dom"/>
</dbReference>
<keyword evidence="6" id="KW-1185">Reference proteome</keyword>
<dbReference type="AlphaFoldDB" id="A0A2S5B3H0"/>